<dbReference type="InterPro" id="IPR008407">
    <property type="entry name" value="Brnchd-chn_aa_trnsp_AzlD"/>
</dbReference>
<organism evidence="2 3">
    <name type="scientific">Shouchella lonarensis</name>
    <dbReference type="NCBI Taxonomy" id="1464122"/>
    <lineage>
        <taxon>Bacteria</taxon>
        <taxon>Bacillati</taxon>
        <taxon>Bacillota</taxon>
        <taxon>Bacilli</taxon>
        <taxon>Bacillales</taxon>
        <taxon>Bacillaceae</taxon>
        <taxon>Shouchella</taxon>
    </lineage>
</organism>
<evidence type="ECO:0000256" key="1">
    <source>
        <dbReference type="SAM" id="Phobius"/>
    </source>
</evidence>
<evidence type="ECO:0000313" key="2">
    <source>
        <dbReference type="EMBL" id="SDB81972.1"/>
    </source>
</evidence>
<dbReference type="AlphaFoldDB" id="A0A1G6GIX7"/>
<dbReference type="OrthoDB" id="9811308at2"/>
<dbReference type="STRING" id="1464122.SAMN05421737_101130"/>
<keyword evidence="1" id="KW-0472">Membrane</keyword>
<keyword evidence="1" id="KW-0812">Transmembrane</keyword>
<feature type="transmembrane region" description="Helical" evidence="1">
    <location>
        <begin position="37"/>
        <end position="56"/>
    </location>
</feature>
<protein>
    <submittedName>
        <fullName evidence="2">Branched-chain amino acid transport protein</fullName>
    </submittedName>
</protein>
<dbReference type="Proteomes" id="UP000242662">
    <property type="component" value="Unassembled WGS sequence"/>
</dbReference>
<dbReference type="Pfam" id="PF05437">
    <property type="entry name" value="AzlD"/>
    <property type="match status" value="1"/>
</dbReference>
<feature type="transmembrane region" description="Helical" evidence="1">
    <location>
        <begin position="62"/>
        <end position="95"/>
    </location>
</feature>
<keyword evidence="1" id="KW-1133">Transmembrane helix</keyword>
<accession>A0A1G6GIX7</accession>
<gene>
    <name evidence="2" type="ORF">SAMN05421737_101130</name>
</gene>
<name>A0A1G6GIX7_9BACI</name>
<evidence type="ECO:0000313" key="3">
    <source>
        <dbReference type="Proteomes" id="UP000242662"/>
    </source>
</evidence>
<reference evidence="3" key="1">
    <citation type="submission" date="2016-09" db="EMBL/GenBank/DDBJ databases">
        <authorList>
            <person name="Varghese N."/>
            <person name="Submissions S."/>
        </authorList>
    </citation>
    <scope>NUCLEOTIDE SEQUENCE [LARGE SCALE GENOMIC DNA]</scope>
    <source>
        <strain evidence="3">25nlg</strain>
    </source>
</reference>
<feature type="transmembrane region" description="Helical" evidence="1">
    <location>
        <begin position="6"/>
        <end position="30"/>
    </location>
</feature>
<proteinExistence type="predicted"/>
<sequence>MYIFLIIVAMAIVTYLPRFLPVIALGYITLPTWAEKWLLCVPYAALAALIFPGILSVHENPLVGIVAGGVAVICAYFRAPVLIVLTSAVVMAFMLS</sequence>
<keyword evidence="3" id="KW-1185">Reference proteome</keyword>
<dbReference type="RefSeq" id="WP_090774375.1">
    <property type="nucleotide sequence ID" value="NZ_FMYM01000001.1"/>
</dbReference>
<dbReference type="EMBL" id="FMYM01000001">
    <property type="protein sequence ID" value="SDB81972.1"/>
    <property type="molecule type" value="Genomic_DNA"/>
</dbReference>